<dbReference type="WBParaSite" id="PSAMB.scaffold403size52821.g5466.t1">
    <property type="protein sequence ID" value="PSAMB.scaffold403size52821.g5466.t1"/>
    <property type="gene ID" value="PSAMB.scaffold403size52821.g5466"/>
</dbReference>
<protein>
    <submittedName>
        <fullName evidence="2">Uncharacterized protein</fullName>
    </submittedName>
</protein>
<proteinExistence type="predicted"/>
<dbReference type="Proteomes" id="UP000887566">
    <property type="component" value="Unplaced"/>
</dbReference>
<dbReference type="PANTHER" id="PTHR46901:SF2">
    <property type="entry name" value="GH04942P"/>
    <property type="match status" value="1"/>
</dbReference>
<sequence length="90" mass="9787">MEFKQLASPVKQAIDQVLADKWPGMEVSRVVKFTAGSVLAHVEVVARDESQEPTPAELVGQVENRASAGRIGTFEIEPTTIRAARLNKGQ</sequence>
<reference evidence="2" key="1">
    <citation type="submission" date="2022-11" db="UniProtKB">
        <authorList>
            <consortium name="WormBaseParasite"/>
        </authorList>
    </citation>
    <scope>IDENTIFICATION</scope>
</reference>
<evidence type="ECO:0000313" key="1">
    <source>
        <dbReference type="Proteomes" id="UP000887566"/>
    </source>
</evidence>
<dbReference type="PANTHER" id="PTHR46901">
    <property type="entry name" value="GH04942P"/>
    <property type="match status" value="1"/>
</dbReference>
<accession>A0A914WG08</accession>
<keyword evidence="1" id="KW-1185">Reference proteome</keyword>
<organism evidence="1 2">
    <name type="scientific">Plectus sambesii</name>
    <dbReference type="NCBI Taxonomy" id="2011161"/>
    <lineage>
        <taxon>Eukaryota</taxon>
        <taxon>Metazoa</taxon>
        <taxon>Ecdysozoa</taxon>
        <taxon>Nematoda</taxon>
        <taxon>Chromadorea</taxon>
        <taxon>Plectida</taxon>
        <taxon>Plectina</taxon>
        <taxon>Plectoidea</taxon>
        <taxon>Plectidae</taxon>
        <taxon>Plectus</taxon>
    </lineage>
</organism>
<name>A0A914WG08_9BILA</name>
<dbReference type="AlphaFoldDB" id="A0A914WG08"/>
<evidence type="ECO:0000313" key="2">
    <source>
        <dbReference type="WBParaSite" id="PSAMB.scaffold403size52821.g5466.t1"/>
    </source>
</evidence>